<dbReference type="GO" id="GO:0005789">
    <property type="term" value="C:endoplasmic reticulum membrane"/>
    <property type="evidence" value="ECO:0007669"/>
    <property type="project" value="TreeGrafter"/>
</dbReference>
<accession>A0A0D0AWQ5</accession>
<dbReference type="PANTHER" id="PTHR31361">
    <property type="entry name" value="BETA-GLUCAN SYNTHESIS-ASSOCIATED PROTEIN KRE6-RELATED"/>
    <property type="match status" value="1"/>
</dbReference>
<keyword evidence="8" id="KW-0961">Cell wall biogenesis/degradation</keyword>
<evidence type="ECO:0000256" key="1">
    <source>
        <dbReference type="ARBA" id="ARBA00004606"/>
    </source>
</evidence>
<feature type="transmembrane region" description="Helical" evidence="9">
    <location>
        <begin position="120"/>
        <end position="147"/>
    </location>
</feature>
<dbReference type="GO" id="GO:0015926">
    <property type="term" value="F:glucosidase activity"/>
    <property type="evidence" value="ECO:0007669"/>
    <property type="project" value="TreeGrafter"/>
</dbReference>
<keyword evidence="3 9" id="KW-0812">Transmembrane</keyword>
<evidence type="ECO:0000313" key="11">
    <source>
        <dbReference type="EMBL" id="KIK36318.1"/>
    </source>
</evidence>
<gene>
    <name evidence="11" type="ORF">CY34DRAFT_26380</name>
</gene>
<dbReference type="GO" id="GO:0031505">
    <property type="term" value="P:fungal-type cell wall organization"/>
    <property type="evidence" value="ECO:0007669"/>
    <property type="project" value="TreeGrafter"/>
</dbReference>
<evidence type="ECO:0000256" key="2">
    <source>
        <dbReference type="ARBA" id="ARBA00010962"/>
    </source>
</evidence>
<dbReference type="OrthoDB" id="412647at2759"/>
<keyword evidence="11" id="KW-0378">Hydrolase</keyword>
<keyword evidence="7" id="KW-0325">Glycoprotein</keyword>
<dbReference type="PANTHER" id="PTHR31361:SF15">
    <property type="entry name" value="GH16 DOMAIN-CONTAINING PROTEIN"/>
    <property type="match status" value="1"/>
</dbReference>
<feature type="domain" description="GH16" evidence="10">
    <location>
        <begin position="198"/>
        <end position="520"/>
    </location>
</feature>
<dbReference type="GO" id="GO:0005886">
    <property type="term" value="C:plasma membrane"/>
    <property type="evidence" value="ECO:0007669"/>
    <property type="project" value="TreeGrafter"/>
</dbReference>
<feature type="transmembrane region" description="Helical" evidence="9">
    <location>
        <begin position="167"/>
        <end position="186"/>
    </location>
</feature>
<dbReference type="PROSITE" id="PS51762">
    <property type="entry name" value="GH16_2"/>
    <property type="match status" value="1"/>
</dbReference>
<protein>
    <submittedName>
        <fullName evidence="11">Glycoside hydrolase family 16 protein</fullName>
    </submittedName>
</protein>
<evidence type="ECO:0000256" key="9">
    <source>
        <dbReference type="SAM" id="Phobius"/>
    </source>
</evidence>
<dbReference type="FunFam" id="2.60.120.200:FF:000135">
    <property type="entry name" value="Related to KRE6-glucan synthase subunit"/>
    <property type="match status" value="1"/>
</dbReference>
<keyword evidence="4" id="KW-0735">Signal-anchor</keyword>
<evidence type="ECO:0000259" key="10">
    <source>
        <dbReference type="PROSITE" id="PS51762"/>
    </source>
</evidence>
<comment type="subcellular location">
    <subcellularLocation>
        <location evidence="1">Membrane</location>
        <topology evidence="1">Single-pass type II membrane protein</topology>
    </subcellularLocation>
</comment>
<keyword evidence="6 9" id="KW-0472">Membrane</keyword>
<dbReference type="Gene3D" id="2.60.120.200">
    <property type="match status" value="1"/>
</dbReference>
<dbReference type="InterPro" id="IPR000757">
    <property type="entry name" value="Beta-glucanase-like"/>
</dbReference>
<proteinExistence type="inferred from homology"/>
<name>A0A0D0AWQ5_9AGAM</name>
<dbReference type="InterPro" id="IPR005629">
    <property type="entry name" value="Skn1/Kre6/Sbg1"/>
</dbReference>
<comment type="similarity">
    <text evidence="2">Belongs to the SKN1/KRE6 family.</text>
</comment>
<evidence type="ECO:0000256" key="3">
    <source>
        <dbReference type="ARBA" id="ARBA00022692"/>
    </source>
</evidence>
<reference evidence="11 12" key="1">
    <citation type="submission" date="2014-04" db="EMBL/GenBank/DDBJ databases">
        <authorList>
            <consortium name="DOE Joint Genome Institute"/>
            <person name="Kuo A."/>
            <person name="Ruytinx J."/>
            <person name="Rineau F."/>
            <person name="Colpaert J."/>
            <person name="Kohler A."/>
            <person name="Nagy L.G."/>
            <person name="Floudas D."/>
            <person name="Copeland A."/>
            <person name="Barry K.W."/>
            <person name="Cichocki N."/>
            <person name="Veneault-Fourrey C."/>
            <person name="LaButti K."/>
            <person name="Lindquist E.A."/>
            <person name="Lipzen A."/>
            <person name="Lundell T."/>
            <person name="Morin E."/>
            <person name="Murat C."/>
            <person name="Sun H."/>
            <person name="Tunlid A."/>
            <person name="Henrissat B."/>
            <person name="Grigoriev I.V."/>
            <person name="Hibbett D.S."/>
            <person name="Martin F."/>
            <person name="Nordberg H.P."/>
            <person name="Cantor M.N."/>
            <person name="Hua S.X."/>
        </authorList>
    </citation>
    <scope>NUCLEOTIDE SEQUENCE [LARGE SCALE GENOMIC DNA]</scope>
    <source>
        <strain evidence="11 12">UH-Slu-Lm8-n1</strain>
    </source>
</reference>
<keyword evidence="5 9" id="KW-1133">Transmembrane helix</keyword>
<sequence>MQFNRMASEDSQVLAASNIASLPSSQHGSMILYRLAAEDNHGPLVRPKPLPNRDSVFTTSGDYIFSLTYDSKYPSGAWNARGTLVPYVYDPALDEPDEDGPLDDPNDDTFNSSVFPVRGVLNVGVLLILILALLSLFIVYPVISYYYDQAQKNVIAGNVLVNGTGQGPFLCVPSLFILFAAMAQLIDPDTPSSAATRTGFDGLPYELVFSDDSNTPNRTFWPGDDPFWEAVNIWYWSTGDQEWYDPAQITTRDGYLSIVMDQVPENDLPYRSGMLQSWNKFCFTGGYIEVSISLPGPNQEMMGYWPGAWTMGNLARPGYGATTDGVWPYSYDSCDVGTFPNQTEPDGSGPAVALQSNASKAKYIYELSWLSGQRLSSCTCPGEDHPGPSVNVGRGAPEIDILEVKHNKVGSGQVVSQSGQFAPFTHDYDEWFVNTPDITRANTYQGSAVGVCLDGSPDNIFQESGAQFTTLGFEYWSDPTNPSDGYITRQTAGVESARVGASALGPDLLPDGTDECWVQP</sequence>
<evidence type="ECO:0000256" key="6">
    <source>
        <dbReference type="ARBA" id="ARBA00023136"/>
    </source>
</evidence>
<dbReference type="GO" id="GO:0006078">
    <property type="term" value="P:(1-&gt;6)-beta-D-glucan biosynthetic process"/>
    <property type="evidence" value="ECO:0007669"/>
    <property type="project" value="TreeGrafter"/>
</dbReference>
<evidence type="ECO:0000256" key="8">
    <source>
        <dbReference type="ARBA" id="ARBA00023316"/>
    </source>
</evidence>
<dbReference type="SUPFAM" id="SSF49899">
    <property type="entry name" value="Concanavalin A-like lectins/glucanases"/>
    <property type="match status" value="1"/>
</dbReference>
<dbReference type="InterPro" id="IPR013320">
    <property type="entry name" value="ConA-like_dom_sf"/>
</dbReference>
<dbReference type="InParanoid" id="A0A0D0AWQ5"/>
<keyword evidence="12" id="KW-1185">Reference proteome</keyword>
<evidence type="ECO:0000256" key="4">
    <source>
        <dbReference type="ARBA" id="ARBA00022968"/>
    </source>
</evidence>
<dbReference type="Proteomes" id="UP000054485">
    <property type="component" value="Unassembled WGS sequence"/>
</dbReference>
<dbReference type="AlphaFoldDB" id="A0A0D0AWQ5"/>
<reference evidence="12" key="2">
    <citation type="submission" date="2015-01" db="EMBL/GenBank/DDBJ databases">
        <title>Evolutionary Origins and Diversification of the Mycorrhizal Mutualists.</title>
        <authorList>
            <consortium name="DOE Joint Genome Institute"/>
            <consortium name="Mycorrhizal Genomics Consortium"/>
            <person name="Kohler A."/>
            <person name="Kuo A."/>
            <person name="Nagy L.G."/>
            <person name="Floudas D."/>
            <person name="Copeland A."/>
            <person name="Barry K.W."/>
            <person name="Cichocki N."/>
            <person name="Veneault-Fourrey C."/>
            <person name="LaButti K."/>
            <person name="Lindquist E.A."/>
            <person name="Lipzen A."/>
            <person name="Lundell T."/>
            <person name="Morin E."/>
            <person name="Murat C."/>
            <person name="Riley R."/>
            <person name="Ohm R."/>
            <person name="Sun H."/>
            <person name="Tunlid A."/>
            <person name="Henrissat B."/>
            <person name="Grigoriev I.V."/>
            <person name="Hibbett D.S."/>
            <person name="Martin F."/>
        </authorList>
    </citation>
    <scope>NUCLEOTIDE SEQUENCE [LARGE SCALE GENOMIC DNA]</scope>
    <source>
        <strain evidence="12">UH-Slu-Lm8-n1</strain>
    </source>
</reference>
<dbReference type="EMBL" id="KN835539">
    <property type="protein sequence ID" value="KIK36318.1"/>
    <property type="molecule type" value="Genomic_DNA"/>
</dbReference>
<evidence type="ECO:0000313" key="12">
    <source>
        <dbReference type="Proteomes" id="UP000054485"/>
    </source>
</evidence>
<dbReference type="Pfam" id="PF03935">
    <property type="entry name" value="SKN1_KRE6_Sbg1"/>
    <property type="match status" value="1"/>
</dbReference>
<organism evidence="11 12">
    <name type="scientific">Suillus luteus UH-Slu-Lm8-n1</name>
    <dbReference type="NCBI Taxonomy" id="930992"/>
    <lineage>
        <taxon>Eukaryota</taxon>
        <taxon>Fungi</taxon>
        <taxon>Dikarya</taxon>
        <taxon>Basidiomycota</taxon>
        <taxon>Agaricomycotina</taxon>
        <taxon>Agaricomycetes</taxon>
        <taxon>Agaricomycetidae</taxon>
        <taxon>Boletales</taxon>
        <taxon>Suillineae</taxon>
        <taxon>Suillaceae</taxon>
        <taxon>Suillus</taxon>
    </lineage>
</organism>
<evidence type="ECO:0000256" key="5">
    <source>
        <dbReference type="ARBA" id="ARBA00022989"/>
    </source>
</evidence>
<evidence type="ECO:0000256" key="7">
    <source>
        <dbReference type="ARBA" id="ARBA00023180"/>
    </source>
</evidence>
<dbReference type="STRING" id="930992.A0A0D0AWQ5"/>
<dbReference type="HOGENOM" id="CLU_010811_2_1_1"/>